<dbReference type="Gramene" id="TraesSTA4B03G02335020.1">
    <property type="protein sequence ID" value="TraesSTA4B03G02335020.1"/>
    <property type="gene ID" value="TraesSTA4B03G02335020"/>
</dbReference>
<dbReference type="Gramene" id="TraesNOR4B03G02357490.1">
    <property type="protein sequence ID" value="TraesNOR4B03G02357490.1"/>
    <property type="gene ID" value="TraesNOR4B03G02357490"/>
</dbReference>
<proteinExistence type="predicted"/>
<name>A0A3B6IQZ6_WHEAT</name>
<dbReference type="Gramene" id="TraesLAC4B03G02294830.1">
    <property type="protein sequence ID" value="TraesLAC4B03G02294830.1"/>
    <property type="gene ID" value="TraesLAC4B03G02294830"/>
</dbReference>
<dbReference type="Gramene" id="TraesSYM4B03G02367100.1">
    <property type="protein sequence ID" value="TraesSYM4B03G02367100.1"/>
    <property type="gene ID" value="TraesSYM4B03G02367100"/>
</dbReference>
<dbReference type="Proteomes" id="UP000019116">
    <property type="component" value="Chromosome 4B"/>
</dbReference>
<accession>A0A3B6IQZ6</accession>
<dbReference type="Gramene" id="TraesCS4B03G0590800.1">
    <property type="protein sequence ID" value="TraesCS4B03G0590800.1.CDS"/>
    <property type="gene ID" value="TraesCS4B03G0590800"/>
</dbReference>
<dbReference type="EnsemblPlants" id="TraesCS4B02G214700.1">
    <property type="protein sequence ID" value="TraesCS4B02G214700.1"/>
    <property type="gene ID" value="TraesCS4B02G214700"/>
</dbReference>
<dbReference type="Gramene" id="TraesCS4B02G214700.1">
    <property type="protein sequence ID" value="TraesCS4B02G214700.1"/>
    <property type="gene ID" value="TraesCS4B02G214700"/>
</dbReference>
<sequence length="97" mass="10297">MDGLCCAVAWVHKSATLMKRSTCSSGYSSTSGSTISKSLPSSRSFHVCSHSTRTCISSPQVDLLLLSPLITSRSSTPKLYMSAFLVNCPNNAYSGAK</sequence>
<dbReference type="Gramene" id="TraesLDM4B03G02340960.1">
    <property type="protein sequence ID" value="TraesLDM4B03G02340960.1"/>
    <property type="gene ID" value="TraesLDM4B03G02340960"/>
</dbReference>
<dbReference type="Gramene" id="TraesJUL4B03G02359130.1">
    <property type="protein sequence ID" value="TraesJUL4B03G02359130.1"/>
    <property type="gene ID" value="TraesJUL4B03G02359130"/>
</dbReference>
<protein>
    <submittedName>
        <fullName evidence="1">Uncharacterized protein</fullName>
    </submittedName>
</protein>
<evidence type="ECO:0000313" key="1">
    <source>
        <dbReference type="EnsemblPlants" id="TraesCS4B02G214700.1"/>
    </source>
</evidence>
<reference evidence="1" key="2">
    <citation type="submission" date="2018-10" db="UniProtKB">
        <authorList>
            <consortium name="EnsemblPlants"/>
        </authorList>
    </citation>
    <scope>IDENTIFICATION</scope>
</reference>
<dbReference type="Gramene" id="TraesMAC4B03G02340100.1">
    <property type="protein sequence ID" value="TraesMAC4B03G02340100.1"/>
    <property type="gene ID" value="TraesMAC4B03G02340100"/>
</dbReference>
<reference evidence="1" key="1">
    <citation type="submission" date="2018-08" db="EMBL/GenBank/DDBJ databases">
        <authorList>
            <person name="Rossello M."/>
        </authorList>
    </citation>
    <scope>NUCLEOTIDE SEQUENCE [LARGE SCALE GENOMIC DNA]</scope>
    <source>
        <strain evidence="1">cv. Chinese Spring</strain>
    </source>
</reference>
<dbReference type="Gramene" id="TraesJAG4B03G02338260.1">
    <property type="protein sequence ID" value="TraesJAG4B03G02338260.1"/>
    <property type="gene ID" value="TraesJAG4B03G02338260"/>
</dbReference>
<organism evidence="1">
    <name type="scientific">Triticum aestivum</name>
    <name type="common">Wheat</name>
    <dbReference type="NCBI Taxonomy" id="4565"/>
    <lineage>
        <taxon>Eukaryota</taxon>
        <taxon>Viridiplantae</taxon>
        <taxon>Streptophyta</taxon>
        <taxon>Embryophyta</taxon>
        <taxon>Tracheophyta</taxon>
        <taxon>Spermatophyta</taxon>
        <taxon>Magnoliopsida</taxon>
        <taxon>Liliopsida</taxon>
        <taxon>Poales</taxon>
        <taxon>Poaceae</taxon>
        <taxon>BOP clade</taxon>
        <taxon>Pooideae</taxon>
        <taxon>Triticodae</taxon>
        <taxon>Triticeae</taxon>
        <taxon>Triticinae</taxon>
        <taxon>Triticum</taxon>
    </lineage>
</organism>
<dbReference type="Gramene" id="TraesARI4B03G02377580.1">
    <property type="protein sequence ID" value="TraesARI4B03G02377580.1"/>
    <property type="gene ID" value="TraesARI4B03G02377580"/>
</dbReference>
<evidence type="ECO:0000313" key="2">
    <source>
        <dbReference type="Proteomes" id="UP000019116"/>
    </source>
</evidence>
<keyword evidence="2" id="KW-1185">Reference proteome</keyword>
<dbReference type="AlphaFoldDB" id="A0A3B6IQZ6"/>